<dbReference type="SUPFAM" id="SSF48452">
    <property type="entry name" value="TPR-like"/>
    <property type="match status" value="1"/>
</dbReference>
<protein>
    <submittedName>
        <fullName evidence="2">Tetratricopeptide repeat protein</fullName>
    </submittedName>
</protein>
<dbReference type="InterPro" id="IPR011990">
    <property type="entry name" value="TPR-like_helical_dom_sf"/>
</dbReference>
<feature type="repeat" description="TPR" evidence="1">
    <location>
        <begin position="28"/>
        <end position="61"/>
    </location>
</feature>
<accession>A0A419ETQ4</accession>
<organism evidence="2 3">
    <name type="scientific">Candidatus Abyssobacteria bacterium SURF_17</name>
    <dbReference type="NCBI Taxonomy" id="2093361"/>
    <lineage>
        <taxon>Bacteria</taxon>
        <taxon>Pseudomonadati</taxon>
        <taxon>Candidatus Hydrogenedentota</taxon>
        <taxon>Candidatus Abyssobacteria</taxon>
    </lineage>
</organism>
<dbReference type="PROSITE" id="PS50005">
    <property type="entry name" value="TPR"/>
    <property type="match status" value="1"/>
</dbReference>
<evidence type="ECO:0000256" key="1">
    <source>
        <dbReference type="PROSITE-ProRule" id="PRU00339"/>
    </source>
</evidence>
<proteinExistence type="predicted"/>
<dbReference type="EMBL" id="QZKI01000105">
    <property type="protein sequence ID" value="RJP67343.1"/>
    <property type="molecule type" value="Genomic_DNA"/>
</dbReference>
<name>A0A419ETQ4_9BACT</name>
<feature type="non-terminal residue" evidence="2">
    <location>
        <position position="1"/>
    </location>
</feature>
<gene>
    <name evidence="2" type="ORF">C4532_14680</name>
</gene>
<dbReference type="Proteomes" id="UP000285961">
    <property type="component" value="Unassembled WGS sequence"/>
</dbReference>
<comment type="caution">
    <text evidence="2">The sequence shown here is derived from an EMBL/GenBank/DDBJ whole genome shotgun (WGS) entry which is preliminary data.</text>
</comment>
<dbReference type="AlphaFoldDB" id="A0A419ETQ4"/>
<keyword evidence="1" id="KW-0802">TPR repeat</keyword>
<sequence>AEVYERMGEPDIALKNYKTARMYNPANPDICVRLGRLYYDKGELEKSAEVLQAAVELSPDWSVPHYWLARVYERLGEGDRAKLHLRKLKELAASRVPDK</sequence>
<evidence type="ECO:0000313" key="2">
    <source>
        <dbReference type="EMBL" id="RJP67343.1"/>
    </source>
</evidence>
<evidence type="ECO:0000313" key="3">
    <source>
        <dbReference type="Proteomes" id="UP000285961"/>
    </source>
</evidence>
<dbReference type="InterPro" id="IPR019734">
    <property type="entry name" value="TPR_rpt"/>
</dbReference>
<dbReference type="Gene3D" id="1.25.40.10">
    <property type="entry name" value="Tetratricopeptide repeat domain"/>
    <property type="match status" value="1"/>
</dbReference>
<dbReference type="SMART" id="SM00028">
    <property type="entry name" value="TPR"/>
    <property type="match status" value="3"/>
</dbReference>
<reference evidence="2 3" key="1">
    <citation type="journal article" date="2017" name="ISME J.">
        <title>Energy and carbon metabolisms in a deep terrestrial subsurface fluid microbial community.</title>
        <authorList>
            <person name="Momper L."/>
            <person name="Jungbluth S.P."/>
            <person name="Lee M.D."/>
            <person name="Amend J.P."/>
        </authorList>
    </citation>
    <scope>NUCLEOTIDE SEQUENCE [LARGE SCALE GENOMIC DNA]</scope>
    <source>
        <strain evidence="2">SURF_17</strain>
    </source>
</reference>
<dbReference type="Pfam" id="PF13414">
    <property type="entry name" value="TPR_11"/>
    <property type="match status" value="1"/>
</dbReference>